<evidence type="ECO:0000313" key="4">
    <source>
        <dbReference type="Proteomes" id="UP001232973"/>
    </source>
</evidence>
<dbReference type="Gene3D" id="3.20.20.100">
    <property type="entry name" value="NADP-dependent oxidoreductase domain"/>
    <property type="match status" value="1"/>
</dbReference>
<reference evidence="3 4" key="1">
    <citation type="submission" date="2023-07" db="EMBL/GenBank/DDBJ databases">
        <title>Genomic Encyclopedia of Type Strains, Phase IV (KMG-IV): sequencing the most valuable type-strain genomes for metagenomic binning, comparative biology and taxonomic classification.</title>
        <authorList>
            <person name="Goeker M."/>
        </authorList>
    </citation>
    <scope>NUCLEOTIDE SEQUENCE [LARGE SCALE GENOMIC DNA]</scope>
    <source>
        <strain evidence="3 4">DSM 4006</strain>
    </source>
</reference>
<evidence type="ECO:0000313" key="3">
    <source>
        <dbReference type="EMBL" id="MDQ0189773.1"/>
    </source>
</evidence>
<proteinExistence type="predicted"/>
<keyword evidence="4" id="KW-1185">Reference proteome</keyword>
<dbReference type="PRINTS" id="PR00069">
    <property type="entry name" value="ALDKETRDTASE"/>
</dbReference>
<feature type="domain" description="NADP-dependent oxidoreductase" evidence="2">
    <location>
        <begin position="16"/>
        <end position="310"/>
    </location>
</feature>
<dbReference type="InterPro" id="IPR050523">
    <property type="entry name" value="AKR_Detox_Biosynth"/>
</dbReference>
<organism evidence="3 4">
    <name type="scientific">Alicyclobacillus cycloheptanicus</name>
    <dbReference type="NCBI Taxonomy" id="1457"/>
    <lineage>
        <taxon>Bacteria</taxon>
        <taxon>Bacillati</taxon>
        <taxon>Bacillota</taxon>
        <taxon>Bacilli</taxon>
        <taxon>Bacillales</taxon>
        <taxon>Alicyclobacillaceae</taxon>
        <taxon>Alicyclobacillus</taxon>
    </lineage>
</organism>
<dbReference type="PANTHER" id="PTHR43364:SF4">
    <property type="entry name" value="NAD(P)-LINKED OXIDOREDUCTASE SUPERFAMILY PROTEIN"/>
    <property type="match status" value="1"/>
</dbReference>
<sequence>MEHTTLGASGIQVSRVGLGTWAIGGWKWGGTDEQDSVQTILAALDMGINLIDTAPAYGNGRSEELVGKALAAYGRRDEVVIATKTGIEVLPNGEVRRNTSSSFIRRDLENSLRRLCTEYIDVYQVHWPDPLVPVEEVAEVLVQLRDEGKIRAIGVSNFSPEQMQAWLRVAPLDTDQPPYNLFERGIEADVLPFCRDNGVAVLAYGSLCRGLLTGKMSLETTFSGDDLRQTDPKFQPPRYEQYLRAVQRLSEIAGGYGKSVTELAVRWVLDQPGVSTALWGARRPSQLDPVRGVFGWHLSAADLQRIDDILQTVITDPVGPEFMAPPARETK</sequence>
<evidence type="ECO:0000259" key="2">
    <source>
        <dbReference type="Pfam" id="PF00248"/>
    </source>
</evidence>
<dbReference type="EMBL" id="JAUSTP010000010">
    <property type="protein sequence ID" value="MDQ0189773.1"/>
    <property type="molecule type" value="Genomic_DNA"/>
</dbReference>
<keyword evidence="1" id="KW-0560">Oxidoreductase</keyword>
<dbReference type="InterPro" id="IPR036812">
    <property type="entry name" value="NAD(P)_OxRdtase_dom_sf"/>
</dbReference>
<dbReference type="Pfam" id="PF00248">
    <property type="entry name" value="Aldo_ket_red"/>
    <property type="match status" value="1"/>
</dbReference>
<dbReference type="InterPro" id="IPR018170">
    <property type="entry name" value="Aldo/ket_reductase_CS"/>
</dbReference>
<accession>A0ABT9XHI0</accession>
<dbReference type="RefSeq" id="WP_274456759.1">
    <property type="nucleotide sequence ID" value="NZ_CP067097.1"/>
</dbReference>
<dbReference type="Proteomes" id="UP001232973">
    <property type="component" value="Unassembled WGS sequence"/>
</dbReference>
<protein>
    <submittedName>
        <fullName evidence="3">Aryl-alcohol dehydrogenase-like predicted oxidoreductase</fullName>
    </submittedName>
</protein>
<dbReference type="PANTHER" id="PTHR43364">
    <property type="entry name" value="NADH-SPECIFIC METHYLGLYOXAL REDUCTASE-RELATED"/>
    <property type="match status" value="1"/>
</dbReference>
<comment type="caution">
    <text evidence="3">The sequence shown here is derived from an EMBL/GenBank/DDBJ whole genome shotgun (WGS) entry which is preliminary data.</text>
</comment>
<dbReference type="SUPFAM" id="SSF51430">
    <property type="entry name" value="NAD(P)-linked oxidoreductase"/>
    <property type="match status" value="1"/>
</dbReference>
<dbReference type="InterPro" id="IPR020471">
    <property type="entry name" value="AKR"/>
</dbReference>
<gene>
    <name evidence="3" type="ORF">J2S03_001620</name>
</gene>
<dbReference type="CDD" id="cd19148">
    <property type="entry name" value="AKR_AKR11B1"/>
    <property type="match status" value="1"/>
</dbReference>
<dbReference type="PROSITE" id="PS00062">
    <property type="entry name" value="ALDOKETO_REDUCTASE_2"/>
    <property type="match status" value="1"/>
</dbReference>
<evidence type="ECO:0000256" key="1">
    <source>
        <dbReference type="ARBA" id="ARBA00023002"/>
    </source>
</evidence>
<name>A0ABT9XHI0_9BACL</name>
<dbReference type="InterPro" id="IPR023210">
    <property type="entry name" value="NADP_OxRdtase_dom"/>
</dbReference>